<dbReference type="GeneID" id="25366663"/>
<protein>
    <submittedName>
        <fullName evidence="1">Uncharacterized protein</fullName>
    </submittedName>
</protein>
<proteinExistence type="predicted"/>
<reference evidence="1 2" key="1">
    <citation type="journal article" date="2014" name="BMC Genomics">
        <title>Genome sequencing of four Aureobasidium pullulans varieties: biotechnological potential, stress tolerance, and description of new species.</title>
        <authorList>
            <person name="Gostin Ar C."/>
            <person name="Ohm R.A."/>
            <person name="Kogej T."/>
            <person name="Sonjak S."/>
            <person name="Turk M."/>
            <person name="Zajc J."/>
            <person name="Zalar P."/>
            <person name="Grube M."/>
            <person name="Sun H."/>
            <person name="Han J."/>
            <person name="Sharma A."/>
            <person name="Chiniquy J."/>
            <person name="Ngan C.Y."/>
            <person name="Lipzen A."/>
            <person name="Barry K."/>
            <person name="Grigoriev I.V."/>
            <person name="Gunde-Cimerman N."/>
        </authorList>
    </citation>
    <scope>NUCLEOTIDE SEQUENCE [LARGE SCALE GENOMIC DNA]</scope>
    <source>
        <strain evidence="1 2">EXF-2481</strain>
    </source>
</reference>
<dbReference type="InParanoid" id="A0A074YF90"/>
<dbReference type="RefSeq" id="XP_013343194.1">
    <property type="nucleotide sequence ID" value="XM_013487740.1"/>
</dbReference>
<dbReference type="Proteomes" id="UP000030641">
    <property type="component" value="Unassembled WGS sequence"/>
</dbReference>
<dbReference type="HOGENOM" id="CLU_2885413_0_0_1"/>
<dbReference type="EMBL" id="KL584761">
    <property type="protein sequence ID" value="KEQ94704.1"/>
    <property type="molecule type" value="Genomic_DNA"/>
</dbReference>
<evidence type="ECO:0000313" key="1">
    <source>
        <dbReference type="EMBL" id="KEQ94704.1"/>
    </source>
</evidence>
<evidence type="ECO:0000313" key="2">
    <source>
        <dbReference type="Proteomes" id="UP000030641"/>
    </source>
</evidence>
<accession>A0A074YF90</accession>
<sequence>MGQALALSAYQPFGYRPMRTSVVESFVARKCKKYTQDYQRSHLAVQRDVKVLAPATLVGGLGL</sequence>
<name>A0A074YF90_AURSE</name>
<dbReference type="AlphaFoldDB" id="A0A074YF90"/>
<gene>
    <name evidence="1" type="ORF">AUEXF2481DRAFT_40636</name>
</gene>
<keyword evidence="2" id="KW-1185">Reference proteome</keyword>
<organism evidence="1 2">
    <name type="scientific">Aureobasidium subglaciale (strain EXF-2481)</name>
    <name type="common">Aureobasidium pullulans var. subglaciale</name>
    <dbReference type="NCBI Taxonomy" id="1043005"/>
    <lineage>
        <taxon>Eukaryota</taxon>
        <taxon>Fungi</taxon>
        <taxon>Dikarya</taxon>
        <taxon>Ascomycota</taxon>
        <taxon>Pezizomycotina</taxon>
        <taxon>Dothideomycetes</taxon>
        <taxon>Dothideomycetidae</taxon>
        <taxon>Dothideales</taxon>
        <taxon>Saccotheciaceae</taxon>
        <taxon>Aureobasidium</taxon>
    </lineage>
</organism>